<comment type="caution">
    <text evidence="1">The sequence shown here is derived from an EMBL/GenBank/DDBJ whole genome shotgun (WGS) entry which is preliminary data.</text>
</comment>
<sequence>MRTLKNPGFGFKIALCWCKYFDARPIPFLGQNVTSRPNLQFNRWATDARGTLFFIGFRDGSSPIVWNGATYEPAFCKFYYGRTDPLPFVAARSNFPVIYHQTCSYCHKTGHFASVCKQVAKKIKEPPDLPSINSPYRIPGVHHIDGWNKKNTPKPFPRKA</sequence>
<evidence type="ECO:0008006" key="3">
    <source>
        <dbReference type="Google" id="ProtNLM"/>
    </source>
</evidence>
<dbReference type="GO" id="GO:0003676">
    <property type="term" value="F:nucleic acid binding"/>
    <property type="evidence" value="ECO:0007669"/>
    <property type="project" value="InterPro"/>
</dbReference>
<dbReference type="AlphaFoldDB" id="A0AAD9UWL8"/>
<proteinExistence type="predicted"/>
<dbReference type="Proteomes" id="UP001249851">
    <property type="component" value="Unassembled WGS sequence"/>
</dbReference>
<name>A0AAD9UWL8_ACRCE</name>
<protein>
    <recommendedName>
        <fullName evidence="3">CCHC-type domain-containing protein</fullName>
    </recommendedName>
</protein>
<keyword evidence="2" id="KW-1185">Reference proteome</keyword>
<organism evidence="1 2">
    <name type="scientific">Acropora cervicornis</name>
    <name type="common">Staghorn coral</name>
    <dbReference type="NCBI Taxonomy" id="6130"/>
    <lineage>
        <taxon>Eukaryota</taxon>
        <taxon>Metazoa</taxon>
        <taxon>Cnidaria</taxon>
        <taxon>Anthozoa</taxon>
        <taxon>Hexacorallia</taxon>
        <taxon>Scleractinia</taxon>
        <taxon>Astrocoeniina</taxon>
        <taxon>Acroporidae</taxon>
        <taxon>Acropora</taxon>
    </lineage>
</organism>
<reference evidence="1" key="2">
    <citation type="journal article" date="2023" name="Science">
        <title>Genomic signatures of disease resistance in endangered staghorn corals.</title>
        <authorList>
            <person name="Vollmer S.V."/>
            <person name="Selwyn J.D."/>
            <person name="Despard B.A."/>
            <person name="Roesel C.L."/>
        </authorList>
    </citation>
    <scope>NUCLEOTIDE SEQUENCE</scope>
    <source>
        <strain evidence="1">K2</strain>
    </source>
</reference>
<accession>A0AAD9UWL8</accession>
<evidence type="ECO:0000313" key="2">
    <source>
        <dbReference type="Proteomes" id="UP001249851"/>
    </source>
</evidence>
<reference evidence="1" key="1">
    <citation type="journal article" date="2023" name="G3 (Bethesda)">
        <title>Whole genome assembly and annotation of the endangered Caribbean coral Acropora cervicornis.</title>
        <authorList>
            <person name="Selwyn J.D."/>
            <person name="Vollmer S.V."/>
        </authorList>
    </citation>
    <scope>NUCLEOTIDE SEQUENCE</scope>
    <source>
        <strain evidence="1">K2</strain>
    </source>
</reference>
<gene>
    <name evidence="1" type="ORF">P5673_026507</name>
</gene>
<dbReference type="SUPFAM" id="SSF57756">
    <property type="entry name" value="Retrovirus zinc finger-like domains"/>
    <property type="match status" value="1"/>
</dbReference>
<dbReference type="GO" id="GO:0008270">
    <property type="term" value="F:zinc ion binding"/>
    <property type="evidence" value="ECO:0007669"/>
    <property type="project" value="InterPro"/>
</dbReference>
<dbReference type="EMBL" id="JARQWQ010000087">
    <property type="protein sequence ID" value="KAK2552422.1"/>
    <property type="molecule type" value="Genomic_DNA"/>
</dbReference>
<dbReference type="InterPro" id="IPR036875">
    <property type="entry name" value="Znf_CCHC_sf"/>
</dbReference>
<evidence type="ECO:0000313" key="1">
    <source>
        <dbReference type="EMBL" id="KAK2552422.1"/>
    </source>
</evidence>